<dbReference type="InterPro" id="IPR051539">
    <property type="entry name" value="T4SS-coupling_protein"/>
</dbReference>
<sequence>MEFLTRYALLARVLLVTVPFWFIVLVGLSLLIDYLLEGGPVYWLLVGIGTVASILTLTGLKRLFAATPSAFGAACFATLREMKAAGLFARGPIIGRFAGCFLRFDKPGHLLTFAPTRSGKGVGAVIPNLLDHRGSVFVTDIKGENLAITGEHRKSFGRVIAFAPFEEGMQSDCYNPLDFIRVGTPLEVDDARMIAEMIVSPDGQDENHWEREARVLITGLLLHVLHDRQPYERTLYRVRCLLMRSKESFTTVLSSMSGSGHPAIKRIAEGFSQKEDKERSGVISTAQSRMEAFESPLIQAVTSRSTFQMEHLKRDTVSLYVVIPPEYTSVYKPVLRLLVGLATAAMTRDRRTPRRPVLFLLDELPALGYMRPIEDGIGYLAGYGASLWLFVQDLDQLQKTYRKWNSMIANCAVRQAFNVQDVATAQVLSDMLGQRTVRIKSGVRSGKMPWLWMSSTYGETVGETGQPLLSPAQIMALKEDQMLVFVQGCKPILAEKIRYFAEKAFAGLYSPPPMARPLDDGEHDDVQ</sequence>
<gene>
    <name evidence="8" type="ORF">N177_2875</name>
</gene>
<evidence type="ECO:0000313" key="9">
    <source>
        <dbReference type="Proteomes" id="UP000017819"/>
    </source>
</evidence>
<feature type="transmembrane region" description="Helical" evidence="7">
    <location>
        <begin position="41"/>
        <end position="60"/>
    </location>
</feature>
<keyword evidence="9" id="KW-1185">Reference proteome</keyword>
<dbReference type="AlphaFoldDB" id="V4RK60"/>
<accession>V4RK60</accession>
<proteinExistence type="inferred from homology"/>
<dbReference type="SUPFAM" id="SSF52540">
    <property type="entry name" value="P-loop containing nucleoside triphosphate hydrolases"/>
    <property type="match status" value="1"/>
</dbReference>
<dbReference type="Proteomes" id="UP000017819">
    <property type="component" value="Unassembled WGS sequence"/>
</dbReference>
<keyword evidence="5 7" id="KW-1133">Transmembrane helix</keyword>
<dbReference type="OrthoDB" id="9759295at2"/>
<dbReference type="PANTHER" id="PTHR37937">
    <property type="entry name" value="CONJUGATIVE TRANSFER: DNA TRANSPORT"/>
    <property type="match status" value="1"/>
</dbReference>
<evidence type="ECO:0000256" key="5">
    <source>
        <dbReference type="ARBA" id="ARBA00022989"/>
    </source>
</evidence>
<dbReference type="EMBL" id="AWXZ01000038">
    <property type="protein sequence ID" value="ESR23645.1"/>
    <property type="molecule type" value="Genomic_DNA"/>
</dbReference>
<dbReference type="Pfam" id="PF02534">
    <property type="entry name" value="T4SS-DNA_transf"/>
    <property type="match status" value="1"/>
</dbReference>
<reference evidence="8 9" key="1">
    <citation type="journal article" date="2014" name="Genome Announc.">
        <title>Draft Genome Sequence of Lutibaculum baratangense Strain AMV1T, Isolated from a Mud Volcano in Andamans, India.</title>
        <authorList>
            <person name="Singh A."/>
            <person name="Sreenivas A."/>
            <person name="Sathyanarayana Reddy G."/>
            <person name="Pinnaka A.K."/>
            <person name="Shivaji S."/>
        </authorList>
    </citation>
    <scope>NUCLEOTIDE SEQUENCE [LARGE SCALE GENOMIC DNA]</scope>
    <source>
        <strain evidence="8 9">AMV1</strain>
    </source>
</reference>
<comment type="subcellular location">
    <subcellularLocation>
        <location evidence="1">Cell membrane</location>
        <topology evidence="1">Multi-pass membrane protein</topology>
    </subcellularLocation>
</comment>
<dbReference type="PANTHER" id="PTHR37937:SF1">
    <property type="entry name" value="CONJUGATIVE TRANSFER: DNA TRANSPORT"/>
    <property type="match status" value="1"/>
</dbReference>
<dbReference type="STRING" id="631454.N177_2875"/>
<evidence type="ECO:0000256" key="7">
    <source>
        <dbReference type="SAM" id="Phobius"/>
    </source>
</evidence>
<dbReference type="GO" id="GO:0005886">
    <property type="term" value="C:plasma membrane"/>
    <property type="evidence" value="ECO:0007669"/>
    <property type="project" value="UniProtKB-SubCell"/>
</dbReference>
<comment type="caution">
    <text evidence="8">The sequence shown here is derived from an EMBL/GenBank/DDBJ whole genome shotgun (WGS) entry which is preliminary data.</text>
</comment>
<dbReference type="InterPro" id="IPR027417">
    <property type="entry name" value="P-loop_NTPase"/>
</dbReference>
<evidence type="ECO:0000256" key="3">
    <source>
        <dbReference type="ARBA" id="ARBA00022475"/>
    </source>
</evidence>
<dbReference type="PATRIC" id="fig|631454.5.peg.2838"/>
<organism evidence="8 9">
    <name type="scientific">Lutibaculum baratangense AMV1</name>
    <dbReference type="NCBI Taxonomy" id="631454"/>
    <lineage>
        <taxon>Bacteria</taxon>
        <taxon>Pseudomonadati</taxon>
        <taxon>Pseudomonadota</taxon>
        <taxon>Alphaproteobacteria</taxon>
        <taxon>Hyphomicrobiales</taxon>
        <taxon>Tepidamorphaceae</taxon>
        <taxon>Lutibaculum</taxon>
    </lineage>
</organism>
<evidence type="ECO:0000256" key="1">
    <source>
        <dbReference type="ARBA" id="ARBA00004651"/>
    </source>
</evidence>
<evidence type="ECO:0000256" key="2">
    <source>
        <dbReference type="ARBA" id="ARBA00008806"/>
    </source>
</evidence>
<name>V4RK60_9HYPH</name>
<dbReference type="InterPro" id="IPR003688">
    <property type="entry name" value="TraG/VirD4"/>
</dbReference>
<comment type="similarity">
    <text evidence="2">Belongs to the VirD4/TraG family.</text>
</comment>
<protein>
    <submittedName>
        <fullName evidence="8">Coupling protein VirD4, ATPase required for T-DNA transfer</fullName>
    </submittedName>
</protein>
<dbReference type="Gene3D" id="3.40.50.300">
    <property type="entry name" value="P-loop containing nucleotide triphosphate hydrolases"/>
    <property type="match status" value="1"/>
</dbReference>
<evidence type="ECO:0000256" key="4">
    <source>
        <dbReference type="ARBA" id="ARBA00022692"/>
    </source>
</evidence>
<keyword evidence="6 7" id="KW-0472">Membrane</keyword>
<dbReference type="CDD" id="cd01127">
    <property type="entry name" value="TrwB_TraG_TraD_VirD4"/>
    <property type="match status" value="2"/>
</dbReference>
<keyword evidence="3" id="KW-1003">Cell membrane</keyword>
<dbReference type="eggNOG" id="COG3505">
    <property type="taxonomic scope" value="Bacteria"/>
</dbReference>
<feature type="transmembrane region" description="Helical" evidence="7">
    <location>
        <begin position="12"/>
        <end position="35"/>
    </location>
</feature>
<evidence type="ECO:0000313" key="8">
    <source>
        <dbReference type="EMBL" id="ESR23645.1"/>
    </source>
</evidence>
<dbReference type="RefSeq" id="WP_023432998.1">
    <property type="nucleotide sequence ID" value="NZ_AWXZ01000038.1"/>
</dbReference>
<keyword evidence="4 7" id="KW-0812">Transmembrane</keyword>
<evidence type="ECO:0000256" key="6">
    <source>
        <dbReference type="ARBA" id="ARBA00023136"/>
    </source>
</evidence>